<protein>
    <submittedName>
        <fullName evidence="1">Uncharacterized protein</fullName>
    </submittedName>
</protein>
<accession>A0A0B2SEP3</accession>
<proteinExistence type="predicted"/>
<evidence type="ECO:0000313" key="1">
    <source>
        <dbReference type="EMBL" id="KHN42762.1"/>
    </source>
</evidence>
<gene>
    <name evidence="1" type="ORF">glysoja_030245</name>
</gene>
<dbReference type="EMBL" id="KN644203">
    <property type="protein sequence ID" value="KHN42762.1"/>
    <property type="molecule type" value="Genomic_DNA"/>
</dbReference>
<sequence>MQEFNIGFQKSTLKGMSLPISFSFDGTLSLNLPKCSFSFKSLFLSCLQTSQISLLLSPPNFYRSSLSRCKIGI</sequence>
<dbReference type="Proteomes" id="UP000053555">
    <property type="component" value="Unassembled WGS sequence"/>
</dbReference>
<name>A0A0B2SEP3_GLYSO</name>
<reference evidence="1" key="1">
    <citation type="submission" date="2014-07" db="EMBL/GenBank/DDBJ databases">
        <title>Identification of a novel salt tolerance gene in wild soybean by whole-genome sequencing.</title>
        <authorList>
            <person name="Lam H.-M."/>
            <person name="Qi X."/>
            <person name="Li M.-W."/>
            <person name="Liu X."/>
            <person name="Xie M."/>
            <person name="Ni M."/>
            <person name="Xu X."/>
        </authorList>
    </citation>
    <scope>NUCLEOTIDE SEQUENCE [LARGE SCALE GENOMIC DNA]</scope>
    <source>
        <tissue evidence="1">Root</tissue>
    </source>
</reference>
<organism evidence="1">
    <name type="scientific">Glycine soja</name>
    <name type="common">Wild soybean</name>
    <dbReference type="NCBI Taxonomy" id="3848"/>
    <lineage>
        <taxon>Eukaryota</taxon>
        <taxon>Viridiplantae</taxon>
        <taxon>Streptophyta</taxon>
        <taxon>Embryophyta</taxon>
        <taxon>Tracheophyta</taxon>
        <taxon>Spermatophyta</taxon>
        <taxon>Magnoliopsida</taxon>
        <taxon>eudicotyledons</taxon>
        <taxon>Gunneridae</taxon>
        <taxon>Pentapetalae</taxon>
        <taxon>rosids</taxon>
        <taxon>fabids</taxon>
        <taxon>Fabales</taxon>
        <taxon>Fabaceae</taxon>
        <taxon>Papilionoideae</taxon>
        <taxon>50 kb inversion clade</taxon>
        <taxon>NPAAA clade</taxon>
        <taxon>indigoferoid/millettioid clade</taxon>
        <taxon>Phaseoleae</taxon>
        <taxon>Glycine</taxon>
        <taxon>Glycine subgen. Soja</taxon>
    </lineage>
</organism>
<dbReference type="AlphaFoldDB" id="A0A0B2SEP3"/>